<dbReference type="AlphaFoldDB" id="A0A0V1FH95"/>
<proteinExistence type="predicted"/>
<keyword evidence="3" id="KW-1185">Reference proteome</keyword>
<sequence length="66" mass="7807">MEIEIKIKNEGKDHPHVQTDGMDVGDQCIRARFVDDDCRPLVFQVNFVPQCHYQTVHVYNYLLSYH</sequence>
<dbReference type="EMBL" id="JYDT01000109">
    <property type="protein sequence ID" value="KRY84659.1"/>
    <property type="molecule type" value="Genomic_DNA"/>
</dbReference>
<gene>
    <name evidence="2" type="ORF">T4D_13475</name>
    <name evidence="1" type="ORF">T4D_4691</name>
</gene>
<accession>A0A0V1FH95</accession>
<evidence type="ECO:0000313" key="3">
    <source>
        <dbReference type="Proteomes" id="UP000054995"/>
    </source>
</evidence>
<organism evidence="1 3">
    <name type="scientific">Trichinella pseudospiralis</name>
    <name type="common">Parasitic roundworm</name>
    <dbReference type="NCBI Taxonomy" id="6337"/>
    <lineage>
        <taxon>Eukaryota</taxon>
        <taxon>Metazoa</taxon>
        <taxon>Ecdysozoa</taxon>
        <taxon>Nematoda</taxon>
        <taxon>Enoplea</taxon>
        <taxon>Dorylaimia</taxon>
        <taxon>Trichinellida</taxon>
        <taxon>Trichinellidae</taxon>
        <taxon>Trichinella</taxon>
    </lineage>
</organism>
<dbReference type="Proteomes" id="UP000054995">
    <property type="component" value="Unassembled WGS sequence"/>
</dbReference>
<protein>
    <submittedName>
        <fullName evidence="1">Uncharacterized protein</fullName>
    </submittedName>
</protein>
<comment type="caution">
    <text evidence="1">The sequence shown here is derived from an EMBL/GenBank/DDBJ whole genome shotgun (WGS) entry which is preliminary data.</text>
</comment>
<reference evidence="1 3" key="1">
    <citation type="submission" date="2015-01" db="EMBL/GenBank/DDBJ databases">
        <title>Evolution of Trichinella species and genotypes.</title>
        <authorList>
            <person name="Korhonen P.K."/>
            <person name="Edoardo P."/>
            <person name="Giuseppe L.R."/>
            <person name="Gasser R.B."/>
        </authorList>
    </citation>
    <scope>NUCLEOTIDE SEQUENCE [LARGE SCALE GENOMIC DNA]</scope>
    <source>
        <strain evidence="1">ISS470</strain>
    </source>
</reference>
<dbReference type="EMBL" id="JYDT01000109">
    <property type="protein sequence ID" value="KRY84670.1"/>
    <property type="molecule type" value="Genomic_DNA"/>
</dbReference>
<evidence type="ECO:0000313" key="1">
    <source>
        <dbReference type="EMBL" id="KRY84659.1"/>
    </source>
</evidence>
<evidence type="ECO:0000313" key="2">
    <source>
        <dbReference type="EMBL" id="KRY84670.1"/>
    </source>
</evidence>
<name>A0A0V1FH95_TRIPS</name>